<reference evidence="2 3" key="1">
    <citation type="submission" date="2019-11" db="EMBL/GenBank/DDBJ databases">
        <title>Whole genome sequence of Oryza granulata.</title>
        <authorList>
            <person name="Li W."/>
        </authorList>
    </citation>
    <scope>NUCLEOTIDE SEQUENCE [LARGE SCALE GENOMIC DNA]</scope>
    <source>
        <strain evidence="3">cv. Menghai</strain>
        <tissue evidence="2">Leaf</tissue>
    </source>
</reference>
<dbReference type="GO" id="GO:0005634">
    <property type="term" value="C:nucleus"/>
    <property type="evidence" value="ECO:0007669"/>
    <property type="project" value="TreeGrafter"/>
</dbReference>
<dbReference type="AlphaFoldDB" id="A0A6G1EGY8"/>
<dbReference type="GO" id="GO:0045145">
    <property type="term" value="F:single-stranded DNA 5'-3' DNA exonuclease activity"/>
    <property type="evidence" value="ECO:0007669"/>
    <property type="project" value="InterPro"/>
</dbReference>
<dbReference type="EMBL" id="SPHZ02000003">
    <property type="protein sequence ID" value="KAF0923997.1"/>
    <property type="molecule type" value="Genomic_DNA"/>
</dbReference>
<organism evidence="2 3">
    <name type="scientific">Oryza meyeriana var. granulata</name>
    <dbReference type="NCBI Taxonomy" id="110450"/>
    <lineage>
        <taxon>Eukaryota</taxon>
        <taxon>Viridiplantae</taxon>
        <taxon>Streptophyta</taxon>
        <taxon>Embryophyta</taxon>
        <taxon>Tracheophyta</taxon>
        <taxon>Spermatophyta</taxon>
        <taxon>Magnoliopsida</taxon>
        <taxon>Liliopsida</taxon>
        <taxon>Poales</taxon>
        <taxon>Poaceae</taxon>
        <taxon>BOP clade</taxon>
        <taxon>Oryzoideae</taxon>
        <taxon>Oryzeae</taxon>
        <taxon>Oryzinae</taxon>
        <taxon>Oryza</taxon>
        <taxon>Oryza meyeriana</taxon>
    </lineage>
</organism>
<protein>
    <submittedName>
        <fullName evidence="2">Uncharacterized protein</fullName>
    </submittedName>
</protein>
<evidence type="ECO:0000313" key="3">
    <source>
        <dbReference type="Proteomes" id="UP000479710"/>
    </source>
</evidence>
<gene>
    <name evidence="2" type="ORF">E2562_008347</name>
</gene>
<accession>A0A6G1EGY8</accession>
<keyword evidence="3" id="KW-1185">Reference proteome</keyword>
<comment type="caution">
    <text evidence="2">The sequence shown here is derived from an EMBL/GenBank/DDBJ whole genome shotgun (WGS) entry which is preliminary data.</text>
</comment>
<dbReference type="Proteomes" id="UP000479710">
    <property type="component" value="Unassembled WGS sequence"/>
</dbReference>
<dbReference type="InterPro" id="IPR019190">
    <property type="entry name" value="EXOV"/>
</dbReference>
<evidence type="ECO:0000256" key="1">
    <source>
        <dbReference type="ARBA" id="ARBA00009797"/>
    </source>
</evidence>
<name>A0A6G1EGY8_9ORYZ</name>
<dbReference type="OrthoDB" id="354769at2759"/>
<proteinExistence type="inferred from homology"/>
<dbReference type="PANTHER" id="PTHR14464:SF4">
    <property type="entry name" value="EXONUCLEASE V"/>
    <property type="match status" value="1"/>
</dbReference>
<dbReference type="Pfam" id="PF09810">
    <property type="entry name" value="Exo5"/>
    <property type="match status" value="1"/>
</dbReference>
<comment type="similarity">
    <text evidence="1">Belongs to the EXO5 family.</text>
</comment>
<dbReference type="PANTHER" id="PTHR14464">
    <property type="entry name" value="EXONUCLEASE V"/>
    <property type="match status" value="1"/>
</dbReference>
<evidence type="ECO:0000313" key="2">
    <source>
        <dbReference type="EMBL" id="KAF0923997.1"/>
    </source>
</evidence>
<dbReference type="GO" id="GO:0036297">
    <property type="term" value="P:interstrand cross-link repair"/>
    <property type="evidence" value="ECO:0007669"/>
    <property type="project" value="TreeGrafter"/>
</dbReference>
<sequence>MILARAQGPTFSCIVGDDGCTHPVSVPHAFRHAHARCFGSYDGSWLFLAVDGGQAKCGRRSDPNITSPACICRRPHRGDRQRRGEGAHRGRAVPLSCAAYSVAASSGGDIEDSFPPLPTPRGSLLARFRERRPLFVTDITATEWCEKQMEFVPKHGKPERTQAMKAGSERHAQLEQETLEDVLNYFKVTCHMLSRSQEQLLLRYELQADHSLLEEYQFSYDARWFKDQTQEVLSF</sequence>